<feature type="compositionally biased region" description="Polar residues" evidence="1">
    <location>
        <begin position="88"/>
        <end position="97"/>
    </location>
</feature>
<sequence>MIFARILWIGATTSSSVAVKAVSLTDVTAQITSTSITSPVSTSVKLPQVSVKTVSEPDVAFPAVLKGSQKQRVPPPVPPRGSPKTKRGGSNSQTSSLETKGDYQLYISVNDIPPQTPFTSSDDNFGFYGHDLCYNAPACRTPPSISDHSIKISKLVASNSFLGYAEEGDSISERKRSNDLISQSNMMAKFNIKDAVKEHLDTGNYDGDSFTDSSDEIMVHEIGDDNKIVINTLSQAQLRKARSGDTPDSDDSDQSPRYSPKKTVKNKKRTGFIARINTIKKAPNKKDQTDDNKGGLMTGLTKKFTFNQSIKDKTRGVFRTKSKPKIEIKTYAEEHSQQTNKEDIVCERKAKAKIDLFQKQILKVQSETDTCSVTSSRDSISRIERRDVVKETKKMFEQKTKTDVPVKRRPKKGKAPPLPVGVVPKTDISEKIRKFNVTRVPEPIPPVMSRMKEVPKKRETTVPLSCCSTPPPPFEEAPRTCRTNSSSTTSSSASRRRGASSASVMTTSSASSLALTPAALSSARSNEANVCWTPPASVEGSTPTWTEGTPSFTESSSSEQGYPMTPGRVTPGRRSPRPPPPPRATPINCLTSEVVQQVEITHLTSETSSITISSYEIQHHVENEKYS</sequence>
<keyword evidence="4" id="KW-1185">Reference proteome</keyword>
<feature type="compositionally biased region" description="Low complexity" evidence="1">
    <location>
        <begin position="480"/>
        <end position="513"/>
    </location>
</feature>
<dbReference type="AlphaFoldDB" id="A0A8J2W0M2"/>
<dbReference type="OrthoDB" id="70770at2759"/>
<dbReference type="Proteomes" id="UP000789524">
    <property type="component" value="Unassembled WGS sequence"/>
</dbReference>
<accession>A0A8J2W0M2</accession>
<feature type="compositionally biased region" description="Polar residues" evidence="1">
    <location>
        <begin position="539"/>
        <end position="560"/>
    </location>
</feature>
<evidence type="ECO:0000256" key="2">
    <source>
        <dbReference type="SAM" id="SignalP"/>
    </source>
</evidence>
<dbReference type="EMBL" id="CAKASE010000070">
    <property type="protein sequence ID" value="CAG9573693.1"/>
    <property type="molecule type" value="Genomic_DNA"/>
</dbReference>
<evidence type="ECO:0000313" key="3">
    <source>
        <dbReference type="EMBL" id="CAG9573693.1"/>
    </source>
</evidence>
<organism evidence="3 4">
    <name type="scientific">Danaus chrysippus</name>
    <name type="common">African queen</name>
    <dbReference type="NCBI Taxonomy" id="151541"/>
    <lineage>
        <taxon>Eukaryota</taxon>
        <taxon>Metazoa</taxon>
        <taxon>Ecdysozoa</taxon>
        <taxon>Arthropoda</taxon>
        <taxon>Hexapoda</taxon>
        <taxon>Insecta</taxon>
        <taxon>Pterygota</taxon>
        <taxon>Neoptera</taxon>
        <taxon>Endopterygota</taxon>
        <taxon>Lepidoptera</taxon>
        <taxon>Glossata</taxon>
        <taxon>Ditrysia</taxon>
        <taxon>Papilionoidea</taxon>
        <taxon>Nymphalidae</taxon>
        <taxon>Danainae</taxon>
        <taxon>Danaini</taxon>
        <taxon>Danaina</taxon>
        <taxon>Danaus</taxon>
        <taxon>Anosia</taxon>
    </lineage>
</organism>
<feature type="region of interest" description="Disordered" evidence="1">
    <location>
        <begin position="526"/>
        <end position="589"/>
    </location>
</feature>
<feature type="compositionally biased region" description="Basic and acidic residues" evidence="1">
    <location>
        <begin position="394"/>
        <end position="406"/>
    </location>
</feature>
<keyword evidence="2" id="KW-0732">Signal</keyword>
<gene>
    <name evidence="3" type="ORF">DCHRY22_LOCUS10567</name>
</gene>
<proteinExistence type="predicted"/>
<name>A0A8J2W0M2_9NEOP</name>
<protein>
    <submittedName>
        <fullName evidence="3">(African queen) hypothetical protein</fullName>
    </submittedName>
</protein>
<feature type="compositionally biased region" description="Basic residues" evidence="1">
    <location>
        <begin position="259"/>
        <end position="269"/>
    </location>
</feature>
<feature type="region of interest" description="Disordered" evidence="1">
    <location>
        <begin position="394"/>
        <end position="423"/>
    </location>
</feature>
<feature type="region of interest" description="Disordered" evidence="1">
    <location>
        <begin position="65"/>
        <end position="97"/>
    </location>
</feature>
<reference evidence="3" key="1">
    <citation type="submission" date="2021-09" db="EMBL/GenBank/DDBJ databases">
        <authorList>
            <person name="Martin H S."/>
        </authorList>
    </citation>
    <scope>NUCLEOTIDE SEQUENCE</scope>
</reference>
<comment type="caution">
    <text evidence="3">The sequence shown here is derived from an EMBL/GenBank/DDBJ whole genome shotgun (WGS) entry which is preliminary data.</text>
</comment>
<feature type="signal peptide" evidence="2">
    <location>
        <begin position="1"/>
        <end position="18"/>
    </location>
</feature>
<feature type="region of interest" description="Disordered" evidence="1">
    <location>
        <begin position="453"/>
        <end position="513"/>
    </location>
</feature>
<evidence type="ECO:0000313" key="4">
    <source>
        <dbReference type="Proteomes" id="UP000789524"/>
    </source>
</evidence>
<feature type="chain" id="PRO_5035176743" evidence="2">
    <location>
        <begin position="19"/>
        <end position="627"/>
    </location>
</feature>
<feature type="region of interest" description="Disordered" evidence="1">
    <location>
        <begin position="238"/>
        <end position="269"/>
    </location>
</feature>
<evidence type="ECO:0000256" key="1">
    <source>
        <dbReference type="SAM" id="MobiDB-lite"/>
    </source>
</evidence>